<protein>
    <recommendedName>
        <fullName evidence="2">Bacterial Ig-like domain-containing protein</fullName>
    </recommendedName>
</protein>
<dbReference type="Pfam" id="PF20251">
    <property type="entry name" value="Big_14"/>
    <property type="match status" value="1"/>
</dbReference>
<comment type="caution">
    <text evidence="3">The sequence shown here is derived from an EMBL/GenBank/DDBJ whole genome shotgun (WGS) entry which is preliminary data.</text>
</comment>
<gene>
    <name evidence="3" type="ORF">GCM10008967_37050</name>
</gene>
<evidence type="ECO:0000313" key="4">
    <source>
        <dbReference type="Proteomes" id="UP001500782"/>
    </source>
</evidence>
<organism evidence="3 4">
    <name type="scientific">Bacillus carboniphilus</name>
    <dbReference type="NCBI Taxonomy" id="86663"/>
    <lineage>
        <taxon>Bacteria</taxon>
        <taxon>Bacillati</taxon>
        <taxon>Bacillota</taxon>
        <taxon>Bacilli</taxon>
        <taxon>Bacillales</taxon>
        <taxon>Bacillaceae</taxon>
        <taxon>Bacillus</taxon>
    </lineage>
</organism>
<feature type="domain" description="Bacterial Ig-like" evidence="2">
    <location>
        <begin position="63"/>
        <end position="175"/>
    </location>
</feature>
<evidence type="ECO:0000256" key="1">
    <source>
        <dbReference type="SAM" id="SignalP"/>
    </source>
</evidence>
<keyword evidence="4" id="KW-1185">Reference proteome</keyword>
<feature type="chain" id="PRO_5046374445" description="Bacterial Ig-like domain-containing protein" evidence="1">
    <location>
        <begin position="20"/>
        <end position="178"/>
    </location>
</feature>
<dbReference type="InterPro" id="IPR046878">
    <property type="entry name" value="Big_14"/>
</dbReference>
<dbReference type="PROSITE" id="PS51257">
    <property type="entry name" value="PROKAR_LIPOPROTEIN"/>
    <property type="match status" value="1"/>
</dbReference>
<keyword evidence="1" id="KW-0732">Signal</keyword>
<name>A0ABP3GGF4_9BACI</name>
<proteinExistence type="predicted"/>
<accession>A0ABP3GGF4</accession>
<evidence type="ECO:0000259" key="2">
    <source>
        <dbReference type="Pfam" id="PF20251"/>
    </source>
</evidence>
<reference evidence="4" key="1">
    <citation type="journal article" date="2019" name="Int. J. Syst. Evol. Microbiol.">
        <title>The Global Catalogue of Microorganisms (GCM) 10K type strain sequencing project: providing services to taxonomists for standard genome sequencing and annotation.</title>
        <authorList>
            <consortium name="The Broad Institute Genomics Platform"/>
            <consortium name="The Broad Institute Genome Sequencing Center for Infectious Disease"/>
            <person name="Wu L."/>
            <person name="Ma J."/>
        </authorList>
    </citation>
    <scope>NUCLEOTIDE SEQUENCE [LARGE SCALE GENOMIC DNA]</scope>
    <source>
        <strain evidence="4">JCM 9731</strain>
    </source>
</reference>
<feature type="signal peptide" evidence="1">
    <location>
        <begin position="1"/>
        <end position="19"/>
    </location>
</feature>
<dbReference type="EMBL" id="BAAADJ010000062">
    <property type="protein sequence ID" value="GAA0343202.1"/>
    <property type="molecule type" value="Genomic_DNA"/>
</dbReference>
<dbReference type="RefSeq" id="WP_343802507.1">
    <property type="nucleotide sequence ID" value="NZ_BAAADJ010000062.1"/>
</dbReference>
<evidence type="ECO:0000313" key="3">
    <source>
        <dbReference type="EMBL" id="GAA0343202.1"/>
    </source>
</evidence>
<sequence>MKRYLCALFCMAISLTILFGCGSKNNSHSAKGTDDFLHEANVDPFPETTDWEPTIYKTVNSLDGVTMFVKDGTISSTGLTVTFENHSNKQCVYGQYFSLEKKINGVWYQVPVALDGDYGFNAIGYDLAPSNMAEWTVDWNWLYGSLDQGEYRIVKDLLDFRNTGDYDEHYLTAEFTIE</sequence>
<dbReference type="Proteomes" id="UP001500782">
    <property type="component" value="Unassembled WGS sequence"/>
</dbReference>